<dbReference type="Proteomes" id="UP001596157">
    <property type="component" value="Unassembled WGS sequence"/>
</dbReference>
<sequence length="313" mass="32712">MRLTRTLVPLAVTLVVAAGGASPAAAVDHSKGHPGFCKNATGVTVVIDFQQLGGTTIVRCNPRSTRGTGLDALKGAGLQIAGVQRWGEAFICRIENRPSAVEVIPVEGKGDYREHCVDTPPAGGYWSYWHSGNNCAWDYSQWGVKNRDFVPGGFEGWSFSLNATADSNPVPRIAPVRPGTEGGPCVTRPEAKPETDDPNEQAPVAPPPAPVPTEATEPGQEPEPGGAQDPGDPPTTTSPGQKPSAALPPPKPRPRADPADNVAFTGGESMRDVNEVIKEQSGASDVAPWIAAAGVLALLGGAVVVSRRRKRES</sequence>
<feature type="region of interest" description="Disordered" evidence="1">
    <location>
        <begin position="162"/>
        <end position="267"/>
    </location>
</feature>
<keyword evidence="3" id="KW-0732">Signal</keyword>
<keyword evidence="5" id="KW-1185">Reference proteome</keyword>
<evidence type="ECO:0000256" key="1">
    <source>
        <dbReference type="SAM" id="MobiDB-lite"/>
    </source>
</evidence>
<organism evidence="4 5">
    <name type="scientific">Actinokineospora guangxiensis</name>
    <dbReference type="NCBI Taxonomy" id="1490288"/>
    <lineage>
        <taxon>Bacteria</taxon>
        <taxon>Bacillati</taxon>
        <taxon>Actinomycetota</taxon>
        <taxon>Actinomycetes</taxon>
        <taxon>Pseudonocardiales</taxon>
        <taxon>Pseudonocardiaceae</taxon>
        <taxon>Actinokineospora</taxon>
    </lineage>
</organism>
<evidence type="ECO:0000313" key="5">
    <source>
        <dbReference type="Proteomes" id="UP001596157"/>
    </source>
</evidence>
<gene>
    <name evidence="4" type="ORF">ACFPM7_05680</name>
</gene>
<feature type="chain" id="PRO_5047146534" evidence="3">
    <location>
        <begin position="27"/>
        <end position="313"/>
    </location>
</feature>
<reference evidence="5" key="1">
    <citation type="journal article" date="2019" name="Int. J. Syst. Evol. Microbiol.">
        <title>The Global Catalogue of Microorganisms (GCM) 10K type strain sequencing project: providing services to taxonomists for standard genome sequencing and annotation.</title>
        <authorList>
            <consortium name="The Broad Institute Genomics Platform"/>
            <consortium name="The Broad Institute Genome Sequencing Center for Infectious Disease"/>
            <person name="Wu L."/>
            <person name="Ma J."/>
        </authorList>
    </citation>
    <scope>NUCLEOTIDE SEQUENCE [LARGE SCALE GENOMIC DNA]</scope>
    <source>
        <strain evidence="5">CCUG 59778</strain>
    </source>
</reference>
<evidence type="ECO:0000256" key="2">
    <source>
        <dbReference type="SAM" id="Phobius"/>
    </source>
</evidence>
<keyword evidence="2" id="KW-0812">Transmembrane</keyword>
<dbReference type="RefSeq" id="WP_378244555.1">
    <property type="nucleotide sequence ID" value="NZ_JBHSKF010000002.1"/>
</dbReference>
<dbReference type="EMBL" id="JBHSKF010000002">
    <property type="protein sequence ID" value="MFC5286535.1"/>
    <property type="molecule type" value="Genomic_DNA"/>
</dbReference>
<accession>A0ABW0ELT2</accession>
<evidence type="ECO:0000256" key="3">
    <source>
        <dbReference type="SAM" id="SignalP"/>
    </source>
</evidence>
<proteinExistence type="predicted"/>
<protein>
    <submittedName>
        <fullName evidence="4">LPXTG cell wall anchor domain-containing protein</fullName>
    </submittedName>
</protein>
<keyword evidence="2" id="KW-0472">Membrane</keyword>
<feature type="compositionally biased region" description="Low complexity" evidence="1">
    <location>
        <begin position="234"/>
        <end position="245"/>
    </location>
</feature>
<name>A0ABW0ELT2_9PSEU</name>
<feature type="signal peptide" evidence="3">
    <location>
        <begin position="1"/>
        <end position="26"/>
    </location>
</feature>
<comment type="caution">
    <text evidence="4">The sequence shown here is derived from an EMBL/GenBank/DDBJ whole genome shotgun (WGS) entry which is preliminary data.</text>
</comment>
<keyword evidence="2" id="KW-1133">Transmembrane helix</keyword>
<evidence type="ECO:0000313" key="4">
    <source>
        <dbReference type="EMBL" id="MFC5286535.1"/>
    </source>
</evidence>
<feature type="transmembrane region" description="Helical" evidence="2">
    <location>
        <begin position="286"/>
        <end position="305"/>
    </location>
</feature>
<dbReference type="NCBIfam" id="TIGR01167">
    <property type="entry name" value="LPXTG_anchor"/>
    <property type="match status" value="1"/>
</dbReference>